<reference evidence="6 7" key="1">
    <citation type="submission" date="2020-07" db="EMBL/GenBank/DDBJ databases">
        <title>Sequencing the genomes of 1000 actinobacteria strains.</title>
        <authorList>
            <person name="Klenk H.-P."/>
        </authorList>
    </citation>
    <scope>NUCLEOTIDE SEQUENCE [LARGE SCALE GENOMIC DNA]</scope>
    <source>
        <strain evidence="6 7">DSM 45117</strain>
    </source>
</reference>
<dbReference type="InterPro" id="IPR014710">
    <property type="entry name" value="RmlC-like_jellyroll"/>
</dbReference>
<gene>
    <name evidence="6" type="ORF">FHR37_003008</name>
</gene>
<name>A0ABX2S3E8_9ACTN</name>
<dbReference type="Proteomes" id="UP000533017">
    <property type="component" value="Unassembled WGS sequence"/>
</dbReference>
<feature type="domain" description="HTH araC/xylS-type" evidence="5">
    <location>
        <begin position="118"/>
        <end position="216"/>
    </location>
</feature>
<dbReference type="RefSeq" id="WP_092887870.1">
    <property type="nucleotide sequence ID" value="NZ_FOOI01000017.1"/>
</dbReference>
<evidence type="ECO:0000313" key="6">
    <source>
        <dbReference type="EMBL" id="NYH84157.1"/>
    </source>
</evidence>
<evidence type="ECO:0000256" key="3">
    <source>
        <dbReference type="ARBA" id="ARBA00023163"/>
    </source>
</evidence>
<evidence type="ECO:0000256" key="2">
    <source>
        <dbReference type="ARBA" id="ARBA00023125"/>
    </source>
</evidence>
<proteinExistence type="predicted"/>
<organism evidence="6 7">
    <name type="scientific">Actinopolymorpha cephalotaxi</name>
    <dbReference type="NCBI Taxonomy" id="504797"/>
    <lineage>
        <taxon>Bacteria</taxon>
        <taxon>Bacillati</taxon>
        <taxon>Actinomycetota</taxon>
        <taxon>Actinomycetes</taxon>
        <taxon>Propionibacteriales</taxon>
        <taxon>Actinopolymorphaceae</taxon>
        <taxon>Actinopolymorpha</taxon>
    </lineage>
</organism>
<dbReference type="InterPro" id="IPR018060">
    <property type="entry name" value="HTH_AraC"/>
</dbReference>
<dbReference type="EMBL" id="JACBZA010000001">
    <property type="protein sequence ID" value="NYH84157.1"/>
    <property type="molecule type" value="Genomic_DNA"/>
</dbReference>
<dbReference type="Pfam" id="PF12833">
    <property type="entry name" value="HTH_18"/>
    <property type="match status" value="1"/>
</dbReference>
<evidence type="ECO:0000259" key="5">
    <source>
        <dbReference type="PROSITE" id="PS01124"/>
    </source>
</evidence>
<keyword evidence="1" id="KW-0805">Transcription regulation</keyword>
<comment type="caution">
    <text evidence="6">The sequence shown here is derived from an EMBL/GenBank/DDBJ whole genome shotgun (WGS) entry which is preliminary data.</text>
</comment>
<dbReference type="SUPFAM" id="SSF51215">
    <property type="entry name" value="Regulatory protein AraC"/>
    <property type="match status" value="1"/>
</dbReference>
<keyword evidence="2" id="KW-0238">DNA-binding</keyword>
<dbReference type="PANTHER" id="PTHR46796">
    <property type="entry name" value="HTH-TYPE TRANSCRIPTIONAL ACTIVATOR RHAS-RELATED"/>
    <property type="match status" value="1"/>
</dbReference>
<dbReference type="PROSITE" id="PS01124">
    <property type="entry name" value="HTH_ARAC_FAMILY_2"/>
    <property type="match status" value="1"/>
</dbReference>
<dbReference type="Pfam" id="PF02311">
    <property type="entry name" value="AraC_binding"/>
    <property type="match status" value="1"/>
</dbReference>
<dbReference type="Gene3D" id="1.10.10.60">
    <property type="entry name" value="Homeodomain-like"/>
    <property type="match status" value="2"/>
</dbReference>
<dbReference type="SUPFAM" id="SSF46689">
    <property type="entry name" value="Homeodomain-like"/>
    <property type="match status" value="2"/>
</dbReference>
<evidence type="ECO:0000313" key="7">
    <source>
        <dbReference type="Proteomes" id="UP000533017"/>
    </source>
</evidence>
<evidence type="ECO:0000256" key="1">
    <source>
        <dbReference type="ARBA" id="ARBA00023015"/>
    </source>
</evidence>
<protein>
    <submittedName>
        <fullName evidence="6">AraC-like DNA-binding protein</fullName>
    </submittedName>
</protein>
<dbReference type="InterPro" id="IPR037923">
    <property type="entry name" value="HTH-like"/>
</dbReference>
<sequence length="238" mass="25700">MAIVHKIFSHEVFPDQRLPIAGEQIEVVADVAPHSHAFFEIVVVLDGHGTHLSATGETPLQRDSVVVLRPGQWHGYARCDGLVVRNAYLGANILGFLSEALIHSETPHPPDHAHPAVQHAMRLLEAGAGEPWTLTRLAGEVNVAPGYLVRLFGRTAGVSPMAYLNKLRAERAAGLLIETDLPIAAIGAMVGWHDPSHASRRFHASFGLSPSRYRRDFRPSGQTQSPSGELDGSAGEAE</sequence>
<evidence type="ECO:0000256" key="4">
    <source>
        <dbReference type="SAM" id="MobiDB-lite"/>
    </source>
</evidence>
<dbReference type="InterPro" id="IPR003313">
    <property type="entry name" value="AraC-bd"/>
</dbReference>
<dbReference type="InterPro" id="IPR009057">
    <property type="entry name" value="Homeodomain-like_sf"/>
</dbReference>
<accession>A0ABX2S3E8</accession>
<keyword evidence="7" id="KW-1185">Reference proteome</keyword>
<dbReference type="Gene3D" id="2.60.120.10">
    <property type="entry name" value="Jelly Rolls"/>
    <property type="match status" value="1"/>
</dbReference>
<feature type="region of interest" description="Disordered" evidence="4">
    <location>
        <begin position="210"/>
        <end position="238"/>
    </location>
</feature>
<keyword evidence="3" id="KW-0804">Transcription</keyword>
<dbReference type="InterPro" id="IPR050204">
    <property type="entry name" value="AraC_XylS_family_regulators"/>
</dbReference>
<dbReference type="SMART" id="SM00342">
    <property type="entry name" value="HTH_ARAC"/>
    <property type="match status" value="1"/>
</dbReference>